<dbReference type="Pfam" id="PF22936">
    <property type="entry name" value="Pol_BBD"/>
    <property type="match status" value="1"/>
</dbReference>
<dbReference type="OMA" id="INMMEEN"/>
<dbReference type="InParanoid" id="A0A1U8BPM6"/>
<evidence type="ECO:0000313" key="3">
    <source>
        <dbReference type="RefSeq" id="XP_010279148.1"/>
    </source>
</evidence>
<name>A0A1U8BPM6_NELNU</name>
<dbReference type="RefSeq" id="XP_010279148.1">
    <property type="nucleotide sequence ID" value="XM_010280846.1"/>
</dbReference>
<dbReference type="KEGG" id="nnu:104613147"/>
<organism evidence="2 3">
    <name type="scientific">Nelumbo nucifera</name>
    <name type="common">Sacred lotus</name>
    <dbReference type="NCBI Taxonomy" id="4432"/>
    <lineage>
        <taxon>Eukaryota</taxon>
        <taxon>Viridiplantae</taxon>
        <taxon>Streptophyta</taxon>
        <taxon>Embryophyta</taxon>
        <taxon>Tracheophyta</taxon>
        <taxon>Spermatophyta</taxon>
        <taxon>Magnoliopsida</taxon>
        <taxon>Proteales</taxon>
        <taxon>Nelumbonaceae</taxon>
        <taxon>Nelumbo</taxon>
    </lineage>
</organism>
<evidence type="ECO:0000259" key="1">
    <source>
        <dbReference type="Pfam" id="PF22936"/>
    </source>
</evidence>
<proteinExistence type="predicted"/>
<dbReference type="InterPro" id="IPR054722">
    <property type="entry name" value="PolX-like_BBD"/>
</dbReference>
<gene>
    <name evidence="3" type="primary">LOC104613147</name>
</gene>
<keyword evidence="2" id="KW-1185">Reference proteome</keyword>
<feature type="domain" description="Retrovirus-related Pol polyprotein from transposon TNT 1-94-like beta-barrel" evidence="1">
    <location>
        <begin position="197"/>
        <end position="275"/>
    </location>
</feature>
<protein>
    <submittedName>
        <fullName evidence="3">Uncharacterized protein LOC104613147</fullName>
    </submittedName>
</protein>
<dbReference type="eggNOG" id="ENOG502S012">
    <property type="taxonomic scope" value="Eukaryota"/>
</dbReference>
<dbReference type="OrthoDB" id="1300022at2759"/>
<dbReference type="PANTHER" id="PTHR47592:SF27">
    <property type="entry name" value="OS08G0421700 PROTEIN"/>
    <property type="match status" value="1"/>
</dbReference>
<dbReference type="GeneID" id="104613147"/>
<dbReference type="PANTHER" id="PTHR47592">
    <property type="entry name" value="PBF68 PROTEIN"/>
    <property type="match status" value="1"/>
</dbReference>
<dbReference type="Pfam" id="PF14223">
    <property type="entry name" value="Retrotran_gag_2"/>
    <property type="match status" value="1"/>
</dbReference>
<evidence type="ECO:0000313" key="2">
    <source>
        <dbReference type="Proteomes" id="UP000189703"/>
    </source>
</evidence>
<accession>A0A1U8BPM6</accession>
<dbReference type="Proteomes" id="UP000189703">
    <property type="component" value="Unplaced"/>
</dbReference>
<reference evidence="3" key="1">
    <citation type="submission" date="2025-08" db="UniProtKB">
        <authorList>
            <consortium name="RefSeq"/>
        </authorList>
    </citation>
    <scope>IDENTIFICATION</scope>
</reference>
<dbReference type="AlphaFoldDB" id="A0A1U8BPM6"/>
<sequence>MEEPTRSVVVKHWATTDCFYTNHILNCLSNELYIVYSFYNYAYEIWNALDIKYAIENARNKKYVIANFLYFTMKEDIDMSAQIDEFQVLVGELAKEGMVLPDEFITSSLIEKLPHTWNDFKTSMKHKRIDTTLDQVVARVKIEEKNIKKDDDQFSKTNLDCRYRKNKDSKNPKVNLTKDVIAAMVTEVKLVDKPKEWILDIGATKHICGDCISFYEYTTQTERNQAFMGNSKTLKVTCKRKVLLKLTSGKILMLDDVLHVLEIRRKLVSGALLNKVHYSEESLV</sequence>